<evidence type="ECO:0000256" key="1">
    <source>
        <dbReference type="ARBA" id="ARBA00004162"/>
    </source>
</evidence>
<keyword evidence="6 10" id="KW-0812">Transmembrane</keyword>
<keyword evidence="3 10" id="KW-1003">Cell membrane</keyword>
<dbReference type="Gene3D" id="3.30.420.270">
    <property type="match status" value="1"/>
</dbReference>
<dbReference type="GO" id="GO:0022857">
    <property type="term" value="F:transmembrane transporter activity"/>
    <property type="evidence" value="ECO:0007669"/>
    <property type="project" value="InterPro"/>
</dbReference>
<keyword evidence="7 10" id="KW-1133">Transmembrane helix</keyword>
<dbReference type="InterPro" id="IPR003400">
    <property type="entry name" value="ExbD"/>
</dbReference>
<keyword evidence="8 10" id="KW-0472">Membrane</keyword>
<keyword evidence="5 10" id="KW-0132">Cell division</keyword>
<name>A0A060H425_XYLFS</name>
<evidence type="ECO:0000256" key="5">
    <source>
        <dbReference type="ARBA" id="ARBA00022618"/>
    </source>
</evidence>
<dbReference type="GO" id="GO:0051301">
    <property type="term" value="P:cell division"/>
    <property type="evidence" value="ECO:0007669"/>
    <property type="project" value="UniProtKB-UniRule"/>
</dbReference>
<keyword evidence="9 10" id="KW-0131">Cell cycle</keyword>
<evidence type="ECO:0000256" key="7">
    <source>
        <dbReference type="ARBA" id="ARBA00022989"/>
    </source>
</evidence>
<evidence type="ECO:0000313" key="11">
    <source>
        <dbReference type="EMBL" id="AIC10318.1"/>
    </source>
</evidence>
<dbReference type="PATRIC" id="fig|155920.8.peg.2210"/>
<proteinExistence type="inferred from homology"/>
<dbReference type="Proteomes" id="UP000027215">
    <property type="component" value="Chromosome"/>
</dbReference>
<dbReference type="AlphaFoldDB" id="A0A060H425"/>
<dbReference type="EMBL" id="CP006696">
    <property type="protein sequence ID" value="AIC10318.1"/>
    <property type="molecule type" value="Genomic_DNA"/>
</dbReference>
<gene>
    <name evidence="10" type="primary">tolR</name>
    <name evidence="11" type="ORF">D934_09455</name>
</gene>
<evidence type="ECO:0000256" key="10">
    <source>
        <dbReference type="HAMAP-Rule" id="MF_02203"/>
    </source>
</evidence>
<comment type="similarity">
    <text evidence="2 10">Belongs to the ExbD/TolR family.</text>
</comment>
<protein>
    <recommendedName>
        <fullName evidence="10">Tol-Pal system protein TolR</fullName>
    </recommendedName>
</protein>
<dbReference type="NCBIfam" id="TIGR02801">
    <property type="entry name" value="tolR"/>
    <property type="match status" value="1"/>
</dbReference>
<evidence type="ECO:0000256" key="6">
    <source>
        <dbReference type="ARBA" id="ARBA00022692"/>
    </source>
</evidence>
<comment type="function">
    <text evidence="10">Part of the Tol-Pal system, which plays a role in outer membrane invagination during cell division and is important for maintaining outer membrane integrity.</text>
</comment>
<dbReference type="KEGG" id="xfs:D934_09455"/>
<evidence type="ECO:0000256" key="2">
    <source>
        <dbReference type="ARBA" id="ARBA00005811"/>
    </source>
</evidence>
<keyword evidence="4 10" id="KW-0997">Cell inner membrane</keyword>
<dbReference type="InterPro" id="IPR014168">
    <property type="entry name" value="Tol-Pal_TolR"/>
</dbReference>
<sequence length="145" mass="15880">MFSMYRRKRRKLKSEINVVPYIDVMLVLLVIFMVTAPLLTLSINVDLPVANAKALENKQDPIVVIVNSHGELALQLPKSKPENINNVDTLGKKLTSVVSQDKSVRVVVAADGAVAYKDVIAAMNAIKDAKIEKVSLLTQAEANAR</sequence>
<feature type="transmembrane region" description="Helical" evidence="10">
    <location>
        <begin position="21"/>
        <end position="43"/>
    </location>
</feature>
<dbReference type="GO" id="GO:0005886">
    <property type="term" value="C:plasma membrane"/>
    <property type="evidence" value="ECO:0007669"/>
    <property type="project" value="UniProtKB-SubCell"/>
</dbReference>
<dbReference type="GO" id="GO:0015031">
    <property type="term" value="P:protein transport"/>
    <property type="evidence" value="ECO:0007669"/>
    <property type="project" value="InterPro"/>
</dbReference>
<comment type="subunit">
    <text evidence="10">The Tol-Pal system is composed of five core proteins: the inner membrane proteins TolA, TolQ and TolR, the periplasmic protein TolB and the outer membrane protein Pal. They form a network linking the inner and outer membranes and the peptidoglycan layer.</text>
</comment>
<dbReference type="PANTHER" id="PTHR30558">
    <property type="entry name" value="EXBD MEMBRANE COMPONENT OF PMF-DRIVEN MACROMOLECULE IMPORT SYSTEM"/>
    <property type="match status" value="1"/>
</dbReference>
<dbReference type="HAMAP" id="MF_02203">
    <property type="entry name" value="TolR"/>
    <property type="match status" value="1"/>
</dbReference>
<evidence type="ECO:0000256" key="8">
    <source>
        <dbReference type="ARBA" id="ARBA00023136"/>
    </source>
</evidence>
<evidence type="ECO:0000256" key="4">
    <source>
        <dbReference type="ARBA" id="ARBA00022519"/>
    </source>
</evidence>
<dbReference type="Pfam" id="PF02472">
    <property type="entry name" value="ExbD"/>
    <property type="match status" value="1"/>
</dbReference>
<accession>A0A060H425</accession>
<reference evidence="11 12" key="1">
    <citation type="submission" date="2013-08" db="EMBL/GenBank/DDBJ databases">
        <authorList>
            <person name="Stouthamer R."/>
            <person name="Nunney L."/>
        </authorList>
    </citation>
    <scope>NUCLEOTIDE SEQUENCE [LARGE SCALE GENOMIC DNA]</scope>
    <source>
        <strain evidence="12">ann-1</strain>
    </source>
</reference>
<evidence type="ECO:0000256" key="9">
    <source>
        <dbReference type="ARBA" id="ARBA00023306"/>
    </source>
</evidence>
<organism evidence="11 12">
    <name type="scientific">Xylella fastidiosa subsp. sandyi Ann-1</name>
    <dbReference type="NCBI Taxonomy" id="155920"/>
    <lineage>
        <taxon>Bacteria</taxon>
        <taxon>Pseudomonadati</taxon>
        <taxon>Pseudomonadota</taxon>
        <taxon>Gammaproteobacteria</taxon>
        <taxon>Lysobacterales</taxon>
        <taxon>Lysobacteraceae</taxon>
        <taxon>Xylella</taxon>
    </lineage>
</organism>
<comment type="subcellular location">
    <subcellularLocation>
        <location evidence="10">Cell inner membrane</location>
        <topology evidence="10">Single-pass membrane protein</topology>
    </subcellularLocation>
    <subcellularLocation>
        <location evidence="1">Cell membrane</location>
        <topology evidence="1">Single-pass membrane protein</topology>
    </subcellularLocation>
</comment>
<dbReference type="HOGENOM" id="CLU_085305_1_3_6"/>
<evidence type="ECO:0000313" key="12">
    <source>
        <dbReference type="Proteomes" id="UP000027215"/>
    </source>
</evidence>
<evidence type="ECO:0000256" key="3">
    <source>
        <dbReference type="ARBA" id="ARBA00022475"/>
    </source>
</evidence>
<dbReference type="PANTHER" id="PTHR30558:SF7">
    <property type="entry name" value="TOL-PAL SYSTEM PROTEIN TOLR"/>
    <property type="match status" value="1"/>
</dbReference>